<dbReference type="PANTHER" id="PTHR31069">
    <property type="entry name" value="OLEATE-ACTIVATED TRANSCRIPTION FACTOR 1-RELATED"/>
    <property type="match status" value="1"/>
</dbReference>
<evidence type="ECO:0000256" key="4">
    <source>
        <dbReference type="ARBA" id="ARBA00023242"/>
    </source>
</evidence>
<dbReference type="CDD" id="cd00067">
    <property type="entry name" value="GAL4"/>
    <property type="match status" value="1"/>
</dbReference>
<comment type="caution">
    <text evidence="7">The sequence shown here is derived from an EMBL/GenBank/DDBJ whole genome shotgun (WGS) entry which is preliminary data.</text>
</comment>
<feature type="region of interest" description="Disordered" evidence="5">
    <location>
        <begin position="116"/>
        <end position="164"/>
    </location>
</feature>
<gene>
    <name evidence="7" type="ORF">Q8F55_003345</name>
</gene>
<feature type="compositionally biased region" description="Polar residues" evidence="5">
    <location>
        <begin position="79"/>
        <end position="95"/>
    </location>
</feature>
<evidence type="ECO:0000256" key="1">
    <source>
        <dbReference type="ARBA" id="ARBA00023015"/>
    </source>
</evidence>
<keyword evidence="2" id="KW-0238">DNA-binding</keyword>
<evidence type="ECO:0000256" key="2">
    <source>
        <dbReference type="ARBA" id="ARBA00023125"/>
    </source>
</evidence>
<evidence type="ECO:0000259" key="6">
    <source>
        <dbReference type="PROSITE" id="PS50048"/>
    </source>
</evidence>
<feature type="region of interest" description="Disordered" evidence="5">
    <location>
        <begin position="238"/>
        <end position="336"/>
    </location>
</feature>
<evidence type="ECO:0000313" key="8">
    <source>
        <dbReference type="Proteomes" id="UP001565368"/>
    </source>
</evidence>
<evidence type="ECO:0000256" key="3">
    <source>
        <dbReference type="ARBA" id="ARBA00023163"/>
    </source>
</evidence>
<dbReference type="Gene3D" id="4.10.240.10">
    <property type="entry name" value="Zn(2)-C6 fungal-type DNA-binding domain"/>
    <property type="match status" value="1"/>
</dbReference>
<dbReference type="InterPro" id="IPR036864">
    <property type="entry name" value="Zn2-C6_fun-type_DNA-bd_sf"/>
</dbReference>
<accession>A0ABR3Q3X7</accession>
<organism evidence="7 8">
    <name type="scientific">Vanrija albida</name>
    <dbReference type="NCBI Taxonomy" id="181172"/>
    <lineage>
        <taxon>Eukaryota</taxon>
        <taxon>Fungi</taxon>
        <taxon>Dikarya</taxon>
        <taxon>Basidiomycota</taxon>
        <taxon>Agaricomycotina</taxon>
        <taxon>Tremellomycetes</taxon>
        <taxon>Trichosporonales</taxon>
        <taxon>Trichosporonaceae</taxon>
        <taxon>Vanrija</taxon>
    </lineage>
</organism>
<evidence type="ECO:0000313" key="7">
    <source>
        <dbReference type="EMBL" id="KAL1409363.1"/>
    </source>
</evidence>
<evidence type="ECO:0000256" key="5">
    <source>
        <dbReference type="SAM" id="MobiDB-lite"/>
    </source>
</evidence>
<sequence>MPKPDNPAIKLRFTTKGALVIEVGEWCTSCGHAHPSTPQQWGGIVRAVAKWMEKHAPACEDNALARGLLPVWVDGERGSQVTPPSDSAALSTPSPAETARSAISIRSLVPVPGIISDAGMHPATPAPPKATRPSSAGSRPPAASSTAARAPAPAPPASNKSVRSVTGCSTCKWRKVKCDERRPECGNCARKPGRKCVYLYALAAGGPVQPSPSPADLEPIQSAPPEFEAVRVAPVRAPANDREELVSWREPSPAPSVPRKRSPVEVPEQATRNTGTIPRSHGDSPPAKKRALRPQLRLALNSDGSPVAPTPSSVTAPTPSSLPPPTPSSLAAPTPGSLVAGTLSSLDSAMPEAVAVLPAAPTLVGRPRPPPLSLGSAFHVKTRSNLQLEQIVNQHGLTWFIDASEVLDQQVLASQQRRTFANHRQTVLAHCWDKYLSCQARIPLDPSAVSTSRDELATLALLYAFLSVGARHYAYWVKMKMMPYEDHKIGGTVMLRLAVDALESLVEAETPAHDDADDVDIECKIIMALEISISSSVGASHGPR</sequence>
<dbReference type="SMART" id="SM00066">
    <property type="entry name" value="GAL4"/>
    <property type="match status" value="1"/>
</dbReference>
<dbReference type="Proteomes" id="UP001565368">
    <property type="component" value="Unassembled WGS sequence"/>
</dbReference>
<dbReference type="GeneID" id="95984388"/>
<keyword evidence="4" id="KW-0539">Nucleus</keyword>
<name>A0ABR3Q3X7_9TREE</name>
<feature type="domain" description="Zn(2)-C6 fungal-type" evidence="6">
    <location>
        <begin position="167"/>
        <end position="198"/>
    </location>
</feature>
<proteinExistence type="predicted"/>
<feature type="compositionally biased region" description="Low complexity" evidence="5">
    <location>
        <begin position="131"/>
        <end position="151"/>
    </location>
</feature>
<dbReference type="Pfam" id="PF00172">
    <property type="entry name" value="Zn_clus"/>
    <property type="match status" value="1"/>
</dbReference>
<dbReference type="PROSITE" id="PS50048">
    <property type="entry name" value="ZN2_CY6_FUNGAL_2"/>
    <property type="match status" value="1"/>
</dbReference>
<dbReference type="EMBL" id="JBBXJM010000003">
    <property type="protein sequence ID" value="KAL1409363.1"/>
    <property type="molecule type" value="Genomic_DNA"/>
</dbReference>
<protein>
    <recommendedName>
        <fullName evidence="6">Zn(2)-C6 fungal-type domain-containing protein</fullName>
    </recommendedName>
</protein>
<dbReference type="RefSeq" id="XP_069209307.1">
    <property type="nucleotide sequence ID" value="XM_069351889.1"/>
</dbReference>
<dbReference type="PROSITE" id="PS00463">
    <property type="entry name" value="ZN2_CY6_FUNGAL_1"/>
    <property type="match status" value="1"/>
</dbReference>
<reference evidence="7 8" key="1">
    <citation type="submission" date="2023-08" db="EMBL/GenBank/DDBJ databases">
        <title>Annotated Genome Sequence of Vanrija albida AlHP1.</title>
        <authorList>
            <person name="Herzog R."/>
        </authorList>
    </citation>
    <scope>NUCLEOTIDE SEQUENCE [LARGE SCALE GENOMIC DNA]</scope>
    <source>
        <strain evidence="7 8">AlHP1</strain>
    </source>
</reference>
<dbReference type="InterPro" id="IPR050675">
    <property type="entry name" value="OAF3"/>
</dbReference>
<keyword evidence="1" id="KW-0805">Transcription regulation</keyword>
<keyword evidence="8" id="KW-1185">Reference proteome</keyword>
<feature type="compositionally biased region" description="Low complexity" evidence="5">
    <location>
        <begin position="305"/>
        <end position="319"/>
    </location>
</feature>
<keyword evidence="3" id="KW-0804">Transcription</keyword>
<dbReference type="PANTHER" id="PTHR31069:SF32">
    <property type="entry name" value="ARGININE METABOLISM REGULATION PROTEIN II"/>
    <property type="match status" value="1"/>
</dbReference>
<dbReference type="SUPFAM" id="SSF57701">
    <property type="entry name" value="Zn2/Cys6 DNA-binding domain"/>
    <property type="match status" value="1"/>
</dbReference>
<dbReference type="InterPro" id="IPR001138">
    <property type="entry name" value="Zn2Cys6_DnaBD"/>
</dbReference>
<feature type="region of interest" description="Disordered" evidence="5">
    <location>
        <begin position="76"/>
        <end position="103"/>
    </location>
</feature>